<dbReference type="Pfam" id="PF01322">
    <property type="entry name" value="Cytochrom_C_2"/>
    <property type="match status" value="1"/>
</dbReference>
<evidence type="ECO:0000313" key="2">
    <source>
        <dbReference type="EMBL" id="NIA70892.1"/>
    </source>
</evidence>
<keyword evidence="3" id="KW-1185">Reference proteome</keyword>
<evidence type="ECO:0000256" key="1">
    <source>
        <dbReference type="SAM" id="SignalP"/>
    </source>
</evidence>
<reference evidence="2" key="1">
    <citation type="submission" date="2020-03" db="EMBL/GenBank/DDBJ databases">
        <title>Genome of Pelagibius litoralis DSM 21314T.</title>
        <authorList>
            <person name="Wang G."/>
        </authorList>
    </citation>
    <scope>NUCLEOTIDE SEQUENCE</scope>
    <source>
        <strain evidence="2">DSM 21314</strain>
    </source>
</reference>
<feature type="chain" id="PRO_5038145144" evidence="1">
    <location>
        <begin position="20"/>
        <end position="171"/>
    </location>
</feature>
<organism evidence="2 3">
    <name type="scientific">Pelagibius litoralis</name>
    <dbReference type="NCBI Taxonomy" id="374515"/>
    <lineage>
        <taxon>Bacteria</taxon>
        <taxon>Pseudomonadati</taxon>
        <taxon>Pseudomonadota</taxon>
        <taxon>Alphaproteobacteria</taxon>
        <taxon>Rhodospirillales</taxon>
        <taxon>Rhodovibrionaceae</taxon>
        <taxon>Pelagibius</taxon>
    </lineage>
</organism>
<proteinExistence type="predicted"/>
<keyword evidence="1" id="KW-0732">Signal</keyword>
<dbReference type="GO" id="GO:0009055">
    <property type="term" value="F:electron transfer activity"/>
    <property type="evidence" value="ECO:0007669"/>
    <property type="project" value="InterPro"/>
</dbReference>
<sequence length="171" mass="17722">MLRKTIFAAAGAFAITAGALLVSDNLVRPSHADGHGAKVAAVKERQEAMKAVGGNMKIIAEFVKDSKGSAAEAAAAARKIGEIATAVPDVFKVEATLEEMDTVGKNRAKPNIWSDWDGFLARGKVLEEESAKMASALDGGDAGAIQTQFGAFGKEGCGGCHETYRGPKVDG</sequence>
<dbReference type="InterPro" id="IPR010980">
    <property type="entry name" value="Cyt_c/b562"/>
</dbReference>
<comment type="caution">
    <text evidence="2">The sequence shown here is derived from an EMBL/GenBank/DDBJ whole genome shotgun (WGS) entry which is preliminary data.</text>
</comment>
<dbReference type="GO" id="GO:0020037">
    <property type="term" value="F:heme binding"/>
    <property type="evidence" value="ECO:0007669"/>
    <property type="project" value="InterPro"/>
</dbReference>
<dbReference type="Gene3D" id="1.20.120.10">
    <property type="entry name" value="Cytochrome c/b562"/>
    <property type="match status" value="1"/>
</dbReference>
<dbReference type="RefSeq" id="WP_167227967.1">
    <property type="nucleotide sequence ID" value="NZ_JAAQPH010000017.1"/>
</dbReference>
<dbReference type="Proteomes" id="UP000761264">
    <property type="component" value="Unassembled WGS sequence"/>
</dbReference>
<dbReference type="SUPFAM" id="SSF47175">
    <property type="entry name" value="Cytochromes"/>
    <property type="match status" value="1"/>
</dbReference>
<feature type="signal peptide" evidence="1">
    <location>
        <begin position="1"/>
        <end position="19"/>
    </location>
</feature>
<name>A0A967F0R8_9PROT</name>
<dbReference type="EMBL" id="JAAQPH010000017">
    <property type="protein sequence ID" value="NIA70892.1"/>
    <property type="molecule type" value="Genomic_DNA"/>
</dbReference>
<protein>
    <submittedName>
        <fullName evidence="2">Cytochrome c</fullName>
    </submittedName>
</protein>
<accession>A0A967F0R8</accession>
<dbReference type="AlphaFoldDB" id="A0A967F0R8"/>
<evidence type="ECO:0000313" key="3">
    <source>
        <dbReference type="Proteomes" id="UP000761264"/>
    </source>
</evidence>
<dbReference type="GO" id="GO:0022900">
    <property type="term" value="P:electron transport chain"/>
    <property type="evidence" value="ECO:0007669"/>
    <property type="project" value="InterPro"/>
</dbReference>
<gene>
    <name evidence="2" type="ORF">HBA54_20025</name>
</gene>
<dbReference type="PROSITE" id="PS51009">
    <property type="entry name" value="CYTCII"/>
    <property type="match status" value="1"/>
</dbReference>
<dbReference type="GO" id="GO:0005506">
    <property type="term" value="F:iron ion binding"/>
    <property type="evidence" value="ECO:0007669"/>
    <property type="project" value="InterPro"/>
</dbReference>
<dbReference type="InterPro" id="IPR002321">
    <property type="entry name" value="Cyt_c_II"/>
</dbReference>